<dbReference type="Gene3D" id="1.10.10.60">
    <property type="entry name" value="Homeodomain-like"/>
    <property type="match status" value="2"/>
</dbReference>
<evidence type="ECO:0000259" key="6">
    <source>
        <dbReference type="PROSITE" id="PS50110"/>
    </source>
</evidence>
<evidence type="ECO:0000256" key="3">
    <source>
        <dbReference type="ARBA" id="ARBA00023163"/>
    </source>
</evidence>
<dbReference type="EMBL" id="CP009285">
    <property type="protein sequence ID" value="AIQ60677.1"/>
    <property type="molecule type" value="Genomic_DNA"/>
</dbReference>
<dbReference type="PROSITE" id="PS00041">
    <property type="entry name" value="HTH_ARAC_FAMILY_1"/>
    <property type="match status" value="1"/>
</dbReference>
<reference evidence="7" key="1">
    <citation type="submission" date="2014-08" db="EMBL/GenBank/DDBJ databases">
        <title>Comparative genomics of the Paenibacillus odorifer group.</title>
        <authorList>
            <person name="den Bakker H.C."/>
            <person name="Tsai Y.-C.Y.-C."/>
            <person name="Martin N."/>
            <person name="Korlach J."/>
            <person name="Wiedmann M."/>
        </authorList>
    </citation>
    <scope>NUCLEOTIDE SEQUENCE [LARGE SCALE GENOMIC DNA]</scope>
    <source>
        <strain evidence="7">DSM 13188</strain>
    </source>
</reference>
<evidence type="ECO:0000256" key="1">
    <source>
        <dbReference type="ARBA" id="ARBA00023015"/>
    </source>
</evidence>
<name>A0A089LIG1_PAEBO</name>
<dbReference type="InterPro" id="IPR011006">
    <property type="entry name" value="CheY-like_superfamily"/>
</dbReference>
<dbReference type="HOGENOM" id="CLU_000445_5_0_9"/>
<keyword evidence="8" id="KW-1185">Reference proteome</keyword>
<dbReference type="AlphaFoldDB" id="A0A089LIG1"/>
<dbReference type="CDD" id="cd17536">
    <property type="entry name" value="REC_YesN-like"/>
    <property type="match status" value="1"/>
</dbReference>
<dbReference type="InterPro" id="IPR009057">
    <property type="entry name" value="Homeodomain-like_sf"/>
</dbReference>
<dbReference type="GO" id="GO:0043565">
    <property type="term" value="F:sequence-specific DNA binding"/>
    <property type="evidence" value="ECO:0007669"/>
    <property type="project" value="InterPro"/>
</dbReference>
<evidence type="ECO:0000259" key="5">
    <source>
        <dbReference type="PROSITE" id="PS01124"/>
    </source>
</evidence>
<dbReference type="InterPro" id="IPR018062">
    <property type="entry name" value="HTH_AraC-typ_CS"/>
</dbReference>
<dbReference type="InterPro" id="IPR018060">
    <property type="entry name" value="HTH_AraC"/>
</dbReference>
<dbReference type="PROSITE" id="PS01124">
    <property type="entry name" value="HTH_ARAC_FAMILY_2"/>
    <property type="match status" value="1"/>
</dbReference>
<dbReference type="GO" id="GO:0000160">
    <property type="term" value="P:phosphorelay signal transduction system"/>
    <property type="evidence" value="ECO:0007669"/>
    <property type="project" value="InterPro"/>
</dbReference>
<dbReference type="Pfam" id="PF00072">
    <property type="entry name" value="Response_reg"/>
    <property type="match status" value="1"/>
</dbReference>
<feature type="domain" description="Response regulatory" evidence="6">
    <location>
        <begin position="1"/>
        <end position="111"/>
    </location>
</feature>
<evidence type="ECO:0000256" key="4">
    <source>
        <dbReference type="PROSITE-ProRule" id="PRU00169"/>
    </source>
</evidence>
<keyword evidence="1" id="KW-0805">Transcription regulation</keyword>
<dbReference type="Pfam" id="PF12833">
    <property type="entry name" value="HTH_18"/>
    <property type="match status" value="1"/>
</dbReference>
<dbReference type="SMART" id="SM00448">
    <property type="entry name" value="REC"/>
    <property type="match status" value="1"/>
</dbReference>
<gene>
    <name evidence="7" type="ORF">PBOR_29880</name>
</gene>
<accession>A0A089LIG1</accession>
<dbReference type="PANTHER" id="PTHR43280:SF28">
    <property type="entry name" value="HTH-TYPE TRANSCRIPTIONAL ACTIVATOR RHAS"/>
    <property type="match status" value="1"/>
</dbReference>
<dbReference type="SUPFAM" id="SSF46689">
    <property type="entry name" value="Homeodomain-like"/>
    <property type="match status" value="2"/>
</dbReference>
<protein>
    <submittedName>
        <fullName evidence="7">AraC family transcriptional regulator</fullName>
    </submittedName>
</protein>
<organism evidence="7 8">
    <name type="scientific">Paenibacillus borealis</name>
    <dbReference type="NCBI Taxonomy" id="160799"/>
    <lineage>
        <taxon>Bacteria</taxon>
        <taxon>Bacillati</taxon>
        <taxon>Bacillota</taxon>
        <taxon>Bacilli</taxon>
        <taxon>Bacillales</taxon>
        <taxon>Paenibacillaceae</taxon>
        <taxon>Paenibacillus</taxon>
    </lineage>
</organism>
<dbReference type="SUPFAM" id="SSF52172">
    <property type="entry name" value="CheY-like"/>
    <property type="match status" value="1"/>
</dbReference>
<dbReference type="PRINTS" id="PR00032">
    <property type="entry name" value="HTHARAC"/>
</dbReference>
<dbReference type="PROSITE" id="PS50110">
    <property type="entry name" value="RESPONSE_REGULATORY"/>
    <property type="match status" value="1"/>
</dbReference>
<evidence type="ECO:0000313" key="7">
    <source>
        <dbReference type="EMBL" id="AIQ60677.1"/>
    </source>
</evidence>
<dbReference type="PANTHER" id="PTHR43280">
    <property type="entry name" value="ARAC-FAMILY TRANSCRIPTIONAL REGULATOR"/>
    <property type="match status" value="1"/>
</dbReference>
<dbReference type="GO" id="GO:0003700">
    <property type="term" value="F:DNA-binding transcription factor activity"/>
    <property type="evidence" value="ECO:0007669"/>
    <property type="project" value="InterPro"/>
</dbReference>
<feature type="modified residue" description="4-aspartylphosphate" evidence="4">
    <location>
        <position position="45"/>
    </location>
</feature>
<keyword evidence="4" id="KW-0597">Phosphoprotein</keyword>
<dbReference type="Proteomes" id="UP000029518">
    <property type="component" value="Chromosome"/>
</dbReference>
<sequence length="535" mass="61615">MEIREGLRTGFPWSAYGIENVLTADDGDTALELARARRPDLIVTDIRMKRMSGLELIGTLGRERPDGWKAIVISGYDDFDMVRQAMKLGAMDYILKPINITELGEVLGRAISQLEQERMDRKNRQLLNDQVHSALPKIRGELLREILEHDYDPYRETRLLHRLRTLQADWIACGPSVVLLLEADDLKSVENREGLRREKELILFGIGNVVKQTLEEDYPEPFILYEDSKQRWVAVLRCAKGEGTARIEELGNLCIERIHAFVKVKASAALCTLPGAMSELHARYAEAEEILEQKAIYGGQRLLTSRGWEQESELDIPPITNPDEVLDLIRYGTEADIQAAMNRFYELVQSWSLCQIKDIQQHIFEWLLGIFKKAAQLGWSEQGWQRNPMILWDRLERYDTLESLRGQAELCLLEMARDFAELAASPGQIIQEAEKYILMHYADNLTLQSVASEVHVTPVWLSKLFKKEKHQTFLEYLTEVRMDNARKMLGEVKYKIYQISSLVGYKDPVHFTKLFKKQTGCTPKEFRKLQGIADE</sequence>
<dbReference type="InterPro" id="IPR001789">
    <property type="entry name" value="Sig_transdc_resp-reg_receiver"/>
</dbReference>
<keyword evidence="2" id="KW-0238">DNA-binding</keyword>
<proteinExistence type="predicted"/>
<dbReference type="KEGG" id="pbd:PBOR_29880"/>
<keyword evidence="3" id="KW-0804">Transcription</keyword>
<evidence type="ECO:0000313" key="8">
    <source>
        <dbReference type="Proteomes" id="UP000029518"/>
    </source>
</evidence>
<feature type="domain" description="HTH araC/xylS-type" evidence="5">
    <location>
        <begin position="431"/>
        <end position="529"/>
    </location>
</feature>
<dbReference type="InterPro" id="IPR020449">
    <property type="entry name" value="Tscrpt_reg_AraC-type_HTH"/>
</dbReference>
<dbReference type="Gene3D" id="3.40.50.2300">
    <property type="match status" value="1"/>
</dbReference>
<dbReference type="SMART" id="SM00342">
    <property type="entry name" value="HTH_ARAC"/>
    <property type="match status" value="1"/>
</dbReference>
<evidence type="ECO:0000256" key="2">
    <source>
        <dbReference type="ARBA" id="ARBA00023125"/>
    </source>
</evidence>